<name>A0AAX3ECQ3_PAEUR</name>
<organism evidence="3 4">
    <name type="scientific">Paenarthrobacter ureafaciens</name>
    <dbReference type="NCBI Taxonomy" id="37931"/>
    <lineage>
        <taxon>Bacteria</taxon>
        <taxon>Bacillati</taxon>
        <taxon>Actinomycetota</taxon>
        <taxon>Actinomycetes</taxon>
        <taxon>Micrococcales</taxon>
        <taxon>Micrococcaceae</taxon>
        <taxon>Paenarthrobacter</taxon>
    </lineage>
</organism>
<dbReference type="InterPro" id="IPR014729">
    <property type="entry name" value="Rossmann-like_a/b/a_fold"/>
</dbReference>
<dbReference type="CDD" id="cd00293">
    <property type="entry name" value="USP-like"/>
    <property type="match status" value="1"/>
</dbReference>
<dbReference type="PANTHER" id="PTHR43010:SF1">
    <property type="entry name" value="USPA DOMAIN-CONTAINING PROTEIN"/>
    <property type="match status" value="1"/>
</dbReference>
<dbReference type="Gene3D" id="3.40.50.620">
    <property type="entry name" value="HUPs"/>
    <property type="match status" value="1"/>
</dbReference>
<proteinExistence type="inferred from homology"/>
<accession>A0AAX3ECQ3</accession>
<dbReference type="InterPro" id="IPR006016">
    <property type="entry name" value="UspA"/>
</dbReference>
<keyword evidence="4" id="KW-1185">Reference proteome</keyword>
<feature type="domain" description="UspA" evidence="2">
    <location>
        <begin position="8"/>
        <end position="141"/>
    </location>
</feature>
<dbReference type="Pfam" id="PF00582">
    <property type="entry name" value="Usp"/>
    <property type="match status" value="1"/>
</dbReference>
<gene>
    <name evidence="3" type="ORF">NL394_12305</name>
</gene>
<protein>
    <submittedName>
        <fullName evidence="3">Universal stress protein</fullName>
    </submittedName>
</protein>
<dbReference type="RefSeq" id="WP_069694915.1">
    <property type="nucleotide sequence ID" value="NZ_CP043010.1"/>
</dbReference>
<reference evidence="3" key="1">
    <citation type="submission" date="2022-07" db="EMBL/GenBank/DDBJ databases">
        <authorList>
            <person name="Wu T."/>
        </authorList>
    </citation>
    <scope>NUCLEOTIDE SEQUENCE</scope>
    <source>
        <strain evidence="3">SD-1</strain>
    </source>
</reference>
<dbReference type="PRINTS" id="PR01438">
    <property type="entry name" value="UNVRSLSTRESS"/>
</dbReference>
<dbReference type="SUPFAM" id="SSF52402">
    <property type="entry name" value="Adenine nucleotide alpha hydrolases-like"/>
    <property type="match status" value="1"/>
</dbReference>
<evidence type="ECO:0000313" key="4">
    <source>
        <dbReference type="Proteomes" id="UP001163293"/>
    </source>
</evidence>
<dbReference type="EMBL" id="CP101185">
    <property type="protein sequence ID" value="UYV95870.1"/>
    <property type="molecule type" value="Genomic_DNA"/>
</dbReference>
<dbReference type="AlphaFoldDB" id="A0AAX3ECQ3"/>
<dbReference type="InterPro" id="IPR006015">
    <property type="entry name" value="Universal_stress_UspA"/>
</dbReference>
<sequence length="148" mass="15377">MGGDEVFRIVVGVDGSAPSRLALEWAVAEARLRHGDVKAVTAWQFPPVTVGMEGLVHDPEIFPQAARRLQDEALRRVDCGDVNVSGDVVQGSAAGVLLKAAGNADLVVVGSRGLGGFTGLLLGSVSTQVVHHSTCPVLVVRSRTGDEA</sequence>
<evidence type="ECO:0000256" key="1">
    <source>
        <dbReference type="ARBA" id="ARBA00008791"/>
    </source>
</evidence>
<dbReference type="PANTHER" id="PTHR43010">
    <property type="entry name" value="UNIVERSAL STRESS PROTEIN SLR1230"/>
    <property type="match status" value="1"/>
</dbReference>
<evidence type="ECO:0000259" key="2">
    <source>
        <dbReference type="Pfam" id="PF00582"/>
    </source>
</evidence>
<dbReference type="Proteomes" id="UP001163293">
    <property type="component" value="Chromosome"/>
</dbReference>
<dbReference type="InterPro" id="IPR051688">
    <property type="entry name" value="USP_A"/>
</dbReference>
<comment type="similarity">
    <text evidence="1">Belongs to the universal stress protein A family.</text>
</comment>
<evidence type="ECO:0000313" key="3">
    <source>
        <dbReference type="EMBL" id="UYV95870.1"/>
    </source>
</evidence>